<dbReference type="PROSITE" id="PS50045">
    <property type="entry name" value="SIGMA54_INTERACT_4"/>
    <property type="match status" value="1"/>
</dbReference>
<dbReference type="Pfam" id="PF25601">
    <property type="entry name" value="AAA_lid_14"/>
    <property type="match status" value="1"/>
</dbReference>
<protein>
    <submittedName>
        <fullName evidence="4">Sigma-54 interaction domain-containing protein</fullName>
    </submittedName>
</protein>
<evidence type="ECO:0000256" key="1">
    <source>
        <dbReference type="ARBA" id="ARBA00022741"/>
    </source>
</evidence>
<dbReference type="InterPro" id="IPR058031">
    <property type="entry name" value="AAA_lid_NorR"/>
</dbReference>
<accession>A0A1H4AL76</accession>
<evidence type="ECO:0000256" key="2">
    <source>
        <dbReference type="ARBA" id="ARBA00022840"/>
    </source>
</evidence>
<dbReference type="SUPFAM" id="SSF52540">
    <property type="entry name" value="P-loop containing nucleoside triphosphate hydrolases"/>
    <property type="match status" value="1"/>
</dbReference>
<dbReference type="GO" id="GO:0006355">
    <property type="term" value="P:regulation of DNA-templated transcription"/>
    <property type="evidence" value="ECO:0007669"/>
    <property type="project" value="InterPro"/>
</dbReference>
<keyword evidence="1" id="KW-0547">Nucleotide-binding</keyword>
<dbReference type="PANTHER" id="PTHR32071">
    <property type="entry name" value="TRANSCRIPTIONAL REGULATORY PROTEIN"/>
    <property type="match status" value="1"/>
</dbReference>
<dbReference type="Pfam" id="PF14532">
    <property type="entry name" value="Sigma54_activ_2"/>
    <property type="match status" value="1"/>
</dbReference>
<dbReference type="Proteomes" id="UP000199409">
    <property type="component" value="Unassembled WGS sequence"/>
</dbReference>
<proteinExistence type="predicted"/>
<feature type="domain" description="Sigma-54 factor interaction" evidence="3">
    <location>
        <begin position="79"/>
        <end position="284"/>
    </location>
</feature>
<dbReference type="AlphaFoldDB" id="A0A1H4AL76"/>
<sequence>MLFTQNMKIADIKTLHNTLCQLSESPEQIIAFVENLKIKIEAPRIDEKELDISFAENVLKISRKDHVEAMVSPQESRNIVAQDARSKVARGVAARMAKTDDPVLIYGENGTGKGLYARSIHEQGGRKALPFVSVPCGAIDKHNTKQLMIDYLVKVGHGTLLLDGIQDLDIEMQRVLQKIIRIPVEQKYFRLLTTTSTDLYELVRKGFFSGELLTLIQGCYIELLPLQQRKEDIESLVTFYMEKICRSCGLESKTISPDLLSMLESYPWPGNVLELVNTIEQLLMTAQDKQTLFAKDLPTHIRIQTINSSAAQKKGI</sequence>
<dbReference type="OrthoDB" id="9813717at2"/>
<evidence type="ECO:0000313" key="4">
    <source>
        <dbReference type="EMBL" id="SEA36696.1"/>
    </source>
</evidence>
<dbReference type="Gene3D" id="3.40.50.300">
    <property type="entry name" value="P-loop containing nucleotide triphosphate hydrolases"/>
    <property type="match status" value="1"/>
</dbReference>
<organism evidence="4 5">
    <name type="scientific">Desulfuromusa kysingii</name>
    <dbReference type="NCBI Taxonomy" id="37625"/>
    <lineage>
        <taxon>Bacteria</taxon>
        <taxon>Pseudomonadati</taxon>
        <taxon>Thermodesulfobacteriota</taxon>
        <taxon>Desulfuromonadia</taxon>
        <taxon>Desulfuromonadales</taxon>
        <taxon>Geopsychrobacteraceae</taxon>
        <taxon>Desulfuromusa</taxon>
    </lineage>
</organism>
<keyword evidence="5" id="KW-1185">Reference proteome</keyword>
<evidence type="ECO:0000313" key="5">
    <source>
        <dbReference type="Proteomes" id="UP000199409"/>
    </source>
</evidence>
<gene>
    <name evidence="4" type="ORF">SAMN05660420_01889</name>
</gene>
<reference evidence="4 5" key="1">
    <citation type="submission" date="2016-10" db="EMBL/GenBank/DDBJ databases">
        <authorList>
            <person name="de Groot N.N."/>
        </authorList>
    </citation>
    <scope>NUCLEOTIDE SEQUENCE [LARGE SCALE GENOMIC DNA]</scope>
    <source>
        <strain evidence="4 5">DSM 7343</strain>
    </source>
</reference>
<dbReference type="GO" id="GO:0005524">
    <property type="term" value="F:ATP binding"/>
    <property type="evidence" value="ECO:0007669"/>
    <property type="project" value="UniProtKB-KW"/>
</dbReference>
<dbReference type="EMBL" id="FNQN01000005">
    <property type="protein sequence ID" value="SEA36696.1"/>
    <property type="molecule type" value="Genomic_DNA"/>
</dbReference>
<dbReference type="PANTHER" id="PTHR32071:SF113">
    <property type="entry name" value="ALGINATE BIOSYNTHESIS TRANSCRIPTIONAL REGULATORY PROTEIN ALGB"/>
    <property type="match status" value="1"/>
</dbReference>
<evidence type="ECO:0000259" key="3">
    <source>
        <dbReference type="PROSITE" id="PS50045"/>
    </source>
</evidence>
<dbReference type="CDD" id="cd00009">
    <property type="entry name" value="AAA"/>
    <property type="match status" value="1"/>
</dbReference>
<keyword evidence="2" id="KW-0067">ATP-binding</keyword>
<dbReference type="STRING" id="37625.SAMN05660420_01889"/>
<dbReference type="Gene3D" id="1.10.8.60">
    <property type="match status" value="1"/>
</dbReference>
<dbReference type="InterPro" id="IPR002078">
    <property type="entry name" value="Sigma_54_int"/>
</dbReference>
<name>A0A1H4AL76_9BACT</name>
<dbReference type="InterPro" id="IPR027417">
    <property type="entry name" value="P-loop_NTPase"/>
</dbReference>